<dbReference type="eggNOG" id="COG0662">
    <property type="taxonomic scope" value="Bacteria"/>
</dbReference>
<dbReference type="SUPFAM" id="SSF46689">
    <property type="entry name" value="Homeodomain-like"/>
    <property type="match status" value="2"/>
</dbReference>
<dbReference type="EMBL" id="LQRA01000071">
    <property type="protein sequence ID" value="KZE75628.1"/>
    <property type="molecule type" value="Genomic_DNA"/>
</dbReference>
<dbReference type="AlphaFoldDB" id="A0A163VZE9"/>
<dbReference type="GO" id="GO:0043565">
    <property type="term" value="F:sequence-specific DNA binding"/>
    <property type="evidence" value="ECO:0007669"/>
    <property type="project" value="InterPro"/>
</dbReference>
<dbReference type="Pfam" id="PF12833">
    <property type="entry name" value="HTH_18"/>
    <property type="match status" value="1"/>
</dbReference>
<dbReference type="PROSITE" id="PS00041">
    <property type="entry name" value="HTH_ARAC_FAMILY_1"/>
    <property type="match status" value="1"/>
</dbReference>
<evidence type="ECO:0000313" key="5">
    <source>
        <dbReference type="EMBL" id="KZE75628.1"/>
    </source>
</evidence>
<keyword evidence="3" id="KW-0804">Transcription</keyword>
<dbReference type="InterPro" id="IPR018060">
    <property type="entry name" value="HTH_AraC"/>
</dbReference>
<name>A0A163VZE9_9BACL</name>
<dbReference type="GO" id="GO:0003700">
    <property type="term" value="F:DNA-binding transcription factor activity"/>
    <property type="evidence" value="ECO:0007669"/>
    <property type="project" value="InterPro"/>
</dbReference>
<dbReference type="Proteomes" id="UP000076563">
    <property type="component" value="Unassembled WGS sequence"/>
</dbReference>
<evidence type="ECO:0000259" key="4">
    <source>
        <dbReference type="PROSITE" id="PS01124"/>
    </source>
</evidence>
<dbReference type="eggNOG" id="COG4977">
    <property type="taxonomic scope" value="Bacteria"/>
</dbReference>
<gene>
    <name evidence="5" type="ORF">AV654_26170</name>
</gene>
<accession>A0A163VZE9</accession>
<evidence type="ECO:0000256" key="3">
    <source>
        <dbReference type="ARBA" id="ARBA00023163"/>
    </source>
</evidence>
<dbReference type="InterPro" id="IPR037923">
    <property type="entry name" value="HTH-like"/>
</dbReference>
<comment type="caution">
    <text evidence="5">The sequence shown here is derived from an EMBL/GenBank/DDBJ whole genome shotgun (WGS) entry which is preliminary data.</text>
</comment>
<evidence type="ECO:0000256" key="2">
    <source>
        <dbReference type="ARBA" id="ARBA00023125"/>
    </source>
</evidence>
<evidence type="ECO:0000256" key="1">
    <source>
        <dbReference type="ARBA" id="ARBA00023015"/>
    </source>
</evidence>
<dbReference type="Pfam" id="PF02311">
    <property type="entry name" value="AraC_binding"/>
    <property type="match status" value="1"/>
</dbReference>
<protein>
    <recommendedName>
        <fullName evidence="4">HTH araC/xylS-type domain-containing protein</fullName>
    </recommendedName>
</protein>
<dbReference type="STRING" id="1007103.GCA_000213315_04785"/>
<evidence type="ECO:0000313" key="6">
    <source>
        <dbReference type="Proteomes" id="UP000076563"/>
    </source>
</evidence>
<dbReference type="RefSeq" id="WP_063184745.1">
    <property type="nucleotide sequence ID" value="NZ_LQRA01000071.1"/>
</dbReference>
<dbReference type="InterPro" id="IPR018062">
    <property type="entry name" value="HTH_AraC-typ_CS"/>
</dbReference>
<dbReference type="PROSITE" id="PS01124">
    <property type="entry name" value="HTH_ARAC_FAMILY_2"/>
    <property type="match status" value="1"/>
</dbReference>
<dbReference type="InterPro" id="IPR003313">
    <property type="entry name" value="AraC-bd"/>
</dbReference>
<keyword evidence="1" id="KW-0805">Transcription regulation</keyword>
<proteinExistence type="predicted"/>
<dbReference type="InterPro" id="IPR014710">
    <property type="entry name" value="RmlC-like_jellyroll"/>
</dbReference>
<dbReference type="Gene3D" id="1.10.10.60">
    <property type="entry name" value="Homeodomain-like"/>
    <property type="match status" value="2"/>
</dbReference>
<dbReference type="PANTHER" id="PTHR43280:SF27">
    <property type="entry name" value="TRANSCRIPTIONAL REGULATOR MTLR"/>
    <property type="match status" value="1"/>
</dbReference>
<dbReference type="OrthoDB" id="241790at2"/>
<organism evidence="5 6">
    <name type="scientific">Paenibacillus elgii</name>
    <dbReference type="NCBI Taxonomy" id="189691"/>
    <lineage>
        <taxon>Bacteria</taxon>
        <taxon>Bacillati</taxon>
        <taxon>Bacillota</taxon>
        <taxon>Bacilli</taxon>
        <taxon>Bacillales</taxon>
        <taxon>Paenibacillaceae</taxon>
        <taxon>Paenibacillus</taxon>
    </lineage>
</organism>
<sequence>MGPKQPERLRSVHYVAPNAPFHVYRQSVAGRVDLHWHEFYELCFVHSGRGTNIVNGEPHGLEPGSMFLLTPADFHEIELVPGETMEILNLVFLEEVLTDELRELLFPGILKLQTRLDAVEASGMQAEFDRVLAEFNDSRPGGSLMIKATLTRILVGLARQCRHDRGPSDSGIREALRSAHPGMQKALMYVHHHFREALTLEEVARQAKLTPNYFSHTFRKLSGIPFQSYLQELRLTFAKSLLAASDLPVTEICHASGFNTLTHFERAFKKRFGCPPSGLRKGSLH</sequence>
<dbReference type="PANTHER" id="PTHR43280">
    <property type="entry name" value="ARAC-FAMILY TRANSCRIPTIONAL REGULATOR"/>
    <property type="match status" value="1"/>
</dbReference>
<feature type="domain" description="HTH araC/xylS-type" evidence="4">
    <location>
        <begin position="184"/>
        <end position="282"/>
    </location>
</feature>
<keyword evidence="2" id="KW-0238">DNA-binding</keyword>
<reference evidence="6" key="1">
    <citation type="submission" date="2016-01" db="EMBL/GenBank/DDBJ databases">
        <title>Draft genome of Chromobacterium sp. F49.</title>
        <authorList>
            <person name="Hong K.W."/>
        </authorList>
    </citation>
    <scope>NUCLEOTIDE SEQUENCE [LARGE SCALE GENOMIC DNA]</scope>
    <source>
        <strain evidence="6">M63</strain>
    </source>
</reference>
<dbReference type="Gene3D" id="2.60.120.10">
    <property type="entry name" value="Jelly Rolls"/>
    <property type="match status" value="1"/>
</dbReference>
<dbReference type="InterPro" id="IPR009057">
    <property type="entry name" value="Homeodomain-like_sf"/>
</dbReference>
<keyword evidence="6" id="KW-1185">Reference proteome</keyword>
<dbReference type="SMART" id="SM00342">
    <property type="entry name" value="HTH_ARAC"/>
    <property type="match status" value="1"/>
</dbReference>
<dbReference type="SUPFAM" id="SSF51215">
    <property type="entry name" value="Regulatory protein AraC"/>
    <property type="match status" value="1"/>
</dbReference>